<keyword evidence="9" id="KW-1185">Reference proteome</keyword>
<proteinExistence type="predicted"/>
<evidence type="ECO:0000256" key="1">
    <source>
        <dbReference type="ARBA" id="ARBA00000707"/>
    </source>
</evidence>
<evidence type="ECO:0000313" key="9">
    <source>
        <dbReference type="Proteomes" id="UP000566819"/>
    </source>
</evidence>
<dbReference type="OrthoDB" id="3182339at2759"/>
<evidence type="ECO:0000256" key="5">
    <source>
        <dbReference type="ARBA" id="ARBA00022801"/>
    </source>
</evidence>
<evidence type="ECO:0000256" key="4">
    <source>
        <dbReference type="ARBA" id="ARBA00022786"/>
    </source>
</evidence>
<comment type="catalytic activity">
    <reaction evidence="1">
        <text>Thiol-dependent hydrolysis of ester, thioester, amide, peptide and isopeptide bonds formed by the C-terminal Gly of ubiquitin (a 76-residue protein attached to proteins as an intracellular targeting signal).</text>
        <dbReference type="EC" id="3.4.19.12"/>
    </reaction>
</comment>
<dbReference type="EC" id="3.4.19.12" evidence="2"/>
<keyword evidence="4" id="KW-0833">Ubl conjugation pathway</keyword>
<gene>
    <name evidence="8" type="ORF">G7Y89_g5393</name>
</gene>
<feature type="domain" description="DUF6606" evidence="7">
    <location>
        <begin position="15"/>
        <end position="287"/>
    </location>
</feature>
<organism evidence="8 9">
    <name type="scientific">Cudoniella acicularis</name>
    <dbReference type="NCBI Taxonomy" id="354080"/>
    <lineage>
        <taxon>Eukaryota</taxon>
        <taxon>Fungi</taxon>
        <taxon>Dikarya</taxon>
        <taxon>Ascomycota</taxon>
        <taxon>Pezizomycotina</taxon>
        <taxon>Leotiomycetes</taxon>
        <taxon>Helotiales</taxon>
        <taxon>Tricladiaceae</taxon>
        <taxon>Cudoniella</taxon>
    </lineage>
</organism>
<dbReference type="Pfam" id="PF20255">
    <property type="entry name" value="DUF6606"/>
    <property type="match status" value="1"/>
</dbReference>
<dbReference type="PANTHER" id="PTHR13367">
    <property type="entry name" value="UBIQUITIN THIOESTERASE"/>
    <property type="match status" value="1"/>
</dbReference>
<keyword evidence="5" id="KW-0378">Hydrolase</keyword>
<accession>A0A8H4RNY2</accession>
<evidence type="ECO:0000259" key="7">
    <source>
        <dbReference type="Pfam" id="PF20255"/>
    </source>
</evidence>
<protein>
    <recommendedName>
        <fullName evidence="2">ubiquitinyl hydrolase 1</fullName>
        <ecNumber evidence="2">3.4.19.12</ecNumber>
    </recommendedName>
</protein>
<dbReference type="EMBL" id="JAAMPI010000322">
    <property type="protein sequence ID" value="KAF4632731.1"/>
    <property type="molecule type" value="Genomic_DNA"/>
</dbReference>
<comment type="caution">
    <text evidence="8">The sequence shown here is derived from an EMBL/GenBank/DDBJ whole genome shotgun (WGS) entry which is preliminary data.</text>
</comment>
<sequence length="1860" mass="213065">MATFTSGSSLILESLYNHIAFPPRLPGRQEAKLDQLQHALVERLIAAAIILRDRQDQYREQWDSLRRSLYLCKLVNSGGKLNKSTLRTVFQQLQPNDTLILHVTEANAAVLIRRFKDATEESVLFEAFESSPLSEEVLAAKTGALEWDFPGSAIAVSYNTFQMASFQTELATFLCQASTESIKRFAARTSKAGSFAFESRDTVDPSLITSLLMAILEVNGTRKFPVLLRKRVRDQVEWTEGAEKPWRRCPLWLVLRVAIYRHLHFLLRGESARACYKFFMCQLLSSLSEELVQHHFHPELLSFLKTKLCRRLAKLETDRERTSPSMKEVYDYHFSILAAPFTGVIKNSEAYILAQWIDFKKRNLRPVFPLRRKANEQHFYLTLQNSGQYIQRVLEDYRHTRMASQMAKSSNHQGLGISLAIKQHGHAFASRYFLISQMEMDIETNSSYAPSSSTSCEELCIKAANMIEKYLATVGDAYESNAEQTSMMLLTVMELWCQMDQNATQLFGLLRGYNPGFPADIMDPLLIESMPHMRRLQEIRSYLEDRNTMSKTRMTIFNDPSSIRKLRAGAQEAFAKKEQEWQEKCLEYESLTKKISESSCLYEIDEFQNRIHLCFLERKAYRFRINVHEHPLPYDSWLAKSVVFELAAPKAFLAYREATWRIIGCLASSSTAPMDHREPRVLLSDYSQLQRFATRKSTFTLASTTKSFLDTHYRNPRFPVGLDDVCLPNGLKLGYFDSRLKSSPLSMLMFSQEFAMGTDGPSSYAIVASHTKCPSGVNVHEFLAYQTLFSGKARRWPQILIELGSSHLNFSTEATTRLIWHLALQVGPTFQNNPLGLVHTVFEDLSFCERLLEQLSQRLDSICTNFRETNCMETILTLTLRLINFGSRISMESTRLLEKARAITFTWITALRTEIQTATDAESSRKLSSYAFSAALLCRRTFAIYIDGSRQLDSAALHCYIESSITYQDHLVSDPAKLPTVLKAAFIRDLKMVYRMRDVLKQSLQSNPHGLITSITTLWHGVKDGSSRTFSQLKFLSGSEEWWVEVIVSPTTHTKEVSIHFHLLQGHLLVAGVPLGQLPAKYKTSVILERLFPNQTLLTYPSNLPGMDYALAIQMEEHQIHLAYRNGDVIVRALYRGCVLELIPYDKFGGGRNFDLPSSLVDGCFHWLDLNTGIIQIRNQPHIWRFKESNWALDFYERRAQRRAQRRWVTLIDPRSQLGKTVARMFEDFEYSFHITVFQHDRGTLSVELRRLELSFVVNKRYLLECQQLRAEIDPNQDCGTYYGLRSMIVMRHITQGWDSIPQRQRSIIVPLGAMSYKRHGMHVSIRLENVGAYAKFSINEVLGRLDCPAEPRLLYMKAQFHAYTSFVVPDTLTNRTGTEEALHILRSGCCQPWMPLTPGPISNLLCIAHLTPRRVYYPEDMKLMQKTIWDLELAATAQHDEFRAIVETILTKSQQLSQFYAGTTESNPDMDKPGDFHLTIRSLLRRKQYENPTVTLERQESGMDIQYTARDRLRNTQARANALECTSLIRNWPSKMASTANLAEMLQNWPTIKGDDGTIFGKVLLSDLLDVQFAAEWGPLVNLCRASSRDNSHHLMFLFATVAFRHDVDMEVIRTLISFAIFDELKTLHPPKWLSFSQFRSNQTPQVGYLQQLMKPSLIPYDGENISTLGFNLSAKQRRKYEAAETAYEQQQDQDTTSLARFLLTQWPSTEPALEGFSNAVLFDVTQAFEAIRPEWLRLFQNYELSEYVSRVQRVLDKHHVADLVEYGSVKIPEQEILPERCRGGEIPTLLQLVGKSGPTLYDKPFQSQSIGRVSAHPNNLSSRQIHSRKSAALKSAPVASELRELETIISHVQKSNSN</sequence>
<evidence type="ECO:0000256" key="2">
    <source>
        <dbReference type="ARBA" id="ARBA00012759"/>
    </source>
</evidence>
<reference evidence="8 9" key="1">
    <citation type="submission" date="2020-03" db="EMBL/GenBank/DDBJ databases">
        <title>Draft Genome Sequence of Cudoniella acicularis.</title>
        <authorList>
            <person name="Buettner E."/>
            <person name="Kellner H."/>
        </authorList>
    </citation>
    <scope>NUCLEOTIDE SEQUENCE [LARGE SCALE GENOMIC DNA]</scope>
    <source>
        <strain evidence="8 9">DSM 108380</strain>
    </source>
</reference>
<dbReference type="InterPro" id="IPR051346">
    <property type="entry name" value="OTU_Deubiquitinase"/>
</dbReference>
<name>A0A8H4RNY2_9HELO</name>
<keyword evidence="3" id="KW-0645">Protease</keyword>
<evidence type="ECO:0000256" key="3">
    <source>
        <dbReference type="ARBA" id="ARBA00022670"/>
    </source>
</evidence>
<dbReference type="InterPro" id="IPR046541">
    <property type="entry name" value="DUF6606"/>
</dbReference>
<dbReference type="GO" id="GO:0006508">
    <property type="term" value="P:proteolysis"/>
    <property type="evidence" value="ECO:0007669"/>
    <property type="project" value="UniProtKB-KW"/>
</dbReference>
<dbReference type="GO" id="GO:0004843">
    <property type="term" value="F:cysteine-type deubiquitinase activity"/>
    <property type="evidence" value="ECO:0007669"/>
    <property type="project" value="UniProtKB-EC"/>
</dbReference>
<keyword evidence="6" id="KW-0788">Thiol protease</keyword>
<evidence type="ECO:0000313" key="8">
    <source>
        <dbReference type="EMBL" id="KAF4632731.1"/>
    </source>
</evidence>
<dbReference type="PANTHER" id="PTHR13367:SF32">
    <property type="entry name" value="DUF6606 DOMAIN-CONTAINING PROTEIN"/>
    <property type="match status" value="1"/>
</dbReference>
<dbReference type="Proteomes" id="UP000566819">
    <property type="component" value="Unassembled WGS sequence"/>
</dbReference>
<evidence type="ECO:0000256" key="6">
    <source>
        <dbReference type="ARBA" id="ARBA00022807"/>
    </source>
</evidence>